<dbReference type="RefSeq" id="WP_141421242.1">
    <property type="nucleotide sequence ID" value="NZ_VIAR01000004.1"/>
</dbReference>
<reference evidence="2 3" key="1">
    <citation type="submission" date="2019-06" db="EMBL/GenBank/DDBJ databases">
        <title>Flavibacter putida gen. nov., sp. nov., a novel marine bacterium of the family Flavobacteriaceae isolated from coastal seawater.</title>
        <authorList>
            <person name="Feng X."/>
        </authorList>
    </citation>
    <scope>NUCLEOTIDE SEQUENCE [LARGE SCALE GENOMIC DNA]</scope>
    <source>
        <strain evidence="2 3">PLHSN227</strain>
    </source>
</reference>
<dbReference type="Pfam" id="PF10825">
    <property type="entry name" value="DUF2752"/>
    <property type="match status" value="1"/>
</dbReference>
<dbReference type="EMBL" id="VIAR01000004">
    <property type="protein sequence ID" value="TQD39296.1"/>
    <property type="molecule type" value="Genomic_DNA"/>
</dbReference>
<proteinExistence type="predicted"/>
<evidence type="ECO:0000256" key="1">
    <source>
        <dbReference type="SAM" id="Phobius"/>
    </source>
</evidence>
<name>A0A507ZNI3_9FLAO</name>
<dbReference type="AlphaFoldDB" id="A0A507ZNI3"/>
<feature type="transmembrane region" description="Helical" evidence="1">
    <location>
        <begin position="39"/>
        <end position="61"/>
    </location>
</feature>
<keyword evidence="1" id="KW-1133">Transmembrane helix</keyword>
<evidence type="ECO:0000313" key="3">
    <source>
        <dbReference type="Proteomes" id="UP000317169"/>
    </source>
</evidence>
<dbReference type="Proteomes" id="UP000317169">
    <property type="component" value="Unassembled WGS sequence"/>
</dbReference>
<organism evidence="2 3">
    <name type="scientific">Haloflavibacter putidus</name>
    <dbReference type="NCBI Taxonomy" id="2576776"/>
    <lineage>
        <taxon>Bacteria</taxon>
        <taxon>Pseudomonadati</taxon>
        <taxon>Bacteroidota</taxon>
        <taxon>Flavobacteriia</taxon>
        <taxon>Flavobacteriales</taxon>
        <taxon>Flavobacteriaceae</taxon>
        <taxon>Haloflavibacter</taxon>
    </lineage>
</organism>
<dbReference type="OrthoDB" id="9815897at2"/>
<evidence type="ECO:0000313" key="2">
    <source>
        <dbReference type="EMBL" id="TQD39296.1"/>
    </source>
</evidence>
<sequence length="91" mass="10442">MEDYMLSCYSNKYFGVQCPGCGGQRALAFLLDGEFVKAFFMYPPLYSLIPLFLLIAINLFVKLKNFDKIISILAIINVLIIIANYAYHQIY</sequence>
<dbReference type="InterPro" id="IPR021215">
    <property type="entry name" value="DUF2752"/>
</dbReference>
<comment type="caution">
    <text evidence="2">The sequence shown here is derived from an EMBL/GenBank/DDBJ whole genome shotgun (WGS) entry which is preliminary data.</text>
</comment>
<protein>
    <submittedName>
        <fullName evidence="2">DUF2752 domain-containing protein</fullName>
    </submittedName>
</protein>
<gene>
    <name evidence="2" type="ORF">FKR84_05205</name>
</gene>
<accession>A0A507ZNI3</accession>
<keyword evidence="1" id="KW-0472">Membrane</keyword>
<keyword evidence="1" id="KW-0812">Transmembrane</keyword>
<keyword evidence="3" id="KW-1185">Reference proteome</keyword>
<feature type="transmembrane region" description="Helical" evidence="1">
    <location>
        <begin position="68"/>
        <end position="87"/>
    </location>
</feature>